<organism evidence="1 2">
    <name type="scientific">Streptomyces acidicola</name>
    <dbReference type="NCBI Taxonomy" id="2596892"/>
    <lineage>
        <taxon>Bacteria</taxon>
        <taxon>Bacillati</taxon>
        <taxon>Actinomycetota</taxon>
        <taxon>Actinomycetes</taxon>
        <taxon>Kitasatosporales</taxon>
        <taxon>Streptomycetaceae</taxon>
        <taxon>Streptomyces</taxon>
    </lineage>
</organism>
<sequence>MLPSRATGHPPLQAHAGECCAAGKRRRAVDRDGARRLLASGLPAFHLTETGCIRFTGELGSHRFSYAIRWPGRGPAA</sequence>
<comment type="caution">
    <text evidence="1">The sequence shown here is derived from an EMBL/GenBank/DDBJ whole genome shotgun (WGS) entry which is preliminary data.</text>
</comment>
<name>A0A5N8X2A2_9ACTN</name>
<reference evidence="1 2" key="1">
    <citation type="submission" date="2019-09" db="EMBL/GenBank/DDBJ databases">
        <authorList>
            <person name="Duangmal K."/>
            <person name="Teo W.F.A."/>
            <person name="Lipun K."/>
        </authorList>
    </citation>
    <scope>NUCLEOTIDE SEQUENCE [LARGE SCALE GENOMIC DNA]</scope>
    <source>
        <strain evidence="1 2">K1PN6</strain>
    </source>
</reference>
<keyword evidence="2" id="KW-1185">Reference proteome</keyword>
<evidence type="ECO:0000313" key="2">
    <source>
        <dbReference type="Proteomes" id="UP000373149"/>
    </source>
</evidence>
<dbReference type="Pfam" id="PF19746">
    <property type="entry name" value="DUF6233"/>
    <property type="match status" value="1"/>
</dbReference>
<dbReference type="Proteomes" id="UP000373149">
    <property type="component" value="Unassembled WGS sequence"/>
</dbReference>
<proteinExistence type="predicted"/>
<dbReference type="InterPro" id="IPR046200">
    <property type="entry name" value="DUF6233"/>
</dbReference>
<evidence type="ECO:0000313" key="1">
    <source>
        <dbReference type="EMBL" id="MPY53669.1"/>
    </source>
</evidence>
<dbReference type="AlphaFoldDB" id="A0A5N8X2A2"/>
<protein>
    <submittedName>
        <fullName evidence="1">Uncharacterized protein</fullName>
    </submittedName>
</protein>
<accession>A0A5N8X2A2</accession>
<dbReference type="EMBL" id="VMNX01000210">
    <property type="protein sequence ID" value="MPY53669.1"/>
    <property type="molecule type" value="Genomic_DNA"/>
</dbReference>
<gene>
    <name evidence="1" type="ORF">FPZ41_35940</name>
</gene>